<reference evidence="3 4" key="1">
    <citation type="submission" date="2020-08" db="EMBL/GenBank/DDBJ databases">
        <title>Sequencing the genomes of 1000 actinobacteria strains.</title>
        <authorList>
            <person name="Klenk H.-P."/>
        </authorList>
    </citation>
    <scope>NUCLEOTIDE SEQUENCE [LARGE SCALE GENOMIC DNA]</scope>
    <source>
        <strain evidence="3 4">DSM 45859</strain>
    </source>
</reference>
<dbReference type="GO" id="GO:0016020">
    <property type="term" value="C:membrane"/>
    <property type="evidence" value="ECO:0007669"/>
    <property type="project" value="TreeGrafter"/>
</dbReference>
<dbReference type="InterPro" id="IPR000073">
    <property type="entry name" value="AB_hydrolase_1"/>
</dbReference>
<dbReference type="EMBL" id="JACHMG010000001">
    <property type="protein sequence ID" value="MBB4689295.1"/>
    <property type="molecule type" value="Genomic_DNA"/>
</dbReference>
<dbReference type="Gene3D" id="3.40.50.1820">
    <property type="entry name" value="alpha/beta hydrolase"/>
    <property type="match status" value="1"/>
</dbReference>
<dbReference type="GO" id="GO:0003824">
    <property type="term" value="F:catalytic activity"/>
    <property type="evidence" value="ECO:0007669"/>
    <property type="project" value="UniProtKB-ARBA"/>
</dbReference>
<accession>A0A840J6R9</accession>
<gene>
    <name evidence="3" type="ORF">BJY18_006780</name>
</gene>
<protein>
    <submittedName>
        <fullName evidence="3">Pimeloyl-ACP methyl ester carboxylesterase</fullName>
    </submittedName>
</protein>
<proteinExistence type="predicted"/>
<dbReference type="Pfam" id="PF12697">
    <property type="entry name" value="Abhydrolase_6"/>
    <property type="match status" value="1"/>
</dbReference>
<comment type="caution">
    <text evidence="3">The sequence shown here is derived from an EMBL/GenBank/DDBJ whole genome shotgun (WGS) entry which is preliminary data.</text>
</comment>
<name>A0A840J6R9_9PSEU</name>
<dbReference type="SUPFAM" id="SSF53474">
    <property type="entry name" value="alpha/beta-Hydrolases"/>
    <property type="match status" value="1"/>
</dbReference>
<organism evidence="3 4">
    <name type="scientific">Amycolatopsis jiangsuensis</name>
    <dbReference type="NCBI Taxonomy" id="1181879"/>
    <lineage>
        <taxon>Bacteria</taxon>
        <taxon>Bacillati</taxon>
        <taxon>Actinomycetota</taxon>
        <taxon>Actinomycetes</taxon>
        <taxon>Pseudonocardiales</taxon>
        <taxon>Pseudonocardiaceae</taxon>
        <taxon>Amycolatopsis</taxon>
    </lineage>
</organism>
<sequence length="278" mass="29606">MAMNRVPDSRGVRRPDGTSIRYSISGPDEGPTVVLVHGWACDRTDFDALTGFLPDGYRVLAVDLAEHGESRSARDVWTIEEFARDVAAVLDAEEVTECAVAGHSLGGAVAVETGRLCPERVRHIMALDALHYLFLFGAMDDEQAQGLLRPLQDDFAGLVRAMVESGSPPGTDPALKDAHFAKMAAVRQPAGTRAFEGLVAWDMDEALAGVKQPITVFGVRELVTPEALDRLAGRVDVVLVDLGSHHFPVESPEGTAELIAGVVSARDARAVTGTRAGG</sequence>
<evidence type="ECO:0000259" key="2">
    <source>
        <dbReference type="Pfam" id="PF12697"/>
    </source>
</evidence>
<dbReference type="PRINTS" id="PR00111">
    <property type="entry name" value="ABHYDROLASE"/>
</dbReference>
<dbReference type="InterPro" id="IPR050266">
    <property type="entry name" value="AB_hydrolase_sf"/>
</dbReference>
<feature type="compositionally biased region" description="Basic and acidic residues" evidence="1">
    <location>
        <begin position="7"/>
        <end position="16"/>
    </location>
</feature>
<feature type="region of interest" description="Disordered" evidence="1">
    <location>
        <begin position="1"/>
        <end position="25"/>
    </location>
</feature>
<feature type="domain" description="AB hydrolase-1" evidence="2">
    <location>
        <begin position="33"/>
        <end position="257"/>
    </location>
</feature>
<keyword evidence="4" id="KW-1185">Reference proteome</keyword>
<dbReference type="InterPro" id="IPR029058">
    <property type="entry name" value="AB_hydrolase_fold"/>
</dbReference>
<evidence type="ECO:0000256" key="1">
    <source>
        <dbReference type="SAM" id="MobiDB-lite"/>
    </source>
</evidence>
<dbReference type="AlphaFoldDB" id="A0A840J6R9"/>
<dbReference type="PANTHER" id="PTHR43798">
    <property type="entry name" value="MONOACYLGLYCEROL LIPASE"/>
    <property type="match status" value="1"/>
</dbReference>
<dbReference type="Proteomes" id="UP000581769">
    <property type="component" value="Unassembled WGS sequence"/>
</dbReference>
<evidence type="ECO:0000313" key="4">
    <source>
        <dbReference type="Proteomes" id="UP000581769"/>
    </source>
</evidence>
<dbReference type="RefSeq" id="WP_246459048.1">
    <property type="nucleotide sequence ID" value="NZ_JACHMG010000001.1"/>
</dbReference>
<evidence type="ECO:0000313" key="3">
    <source>
        <dbReference type="EMBL" id="MBB4689295.1"/>
    </source>
</evidence>
<dbReference type="PANTHER" id="PTHR43798:SF33">
    <property type="entry name" value="HYDROLASE, PUTATIVE (AFU_ORTHOLOGUE AFUA_2G14860)-RELATED"/>
    <property type="match status" value="1"/>
</dbReference>